<dbReference type="CDD" id="cd23799">
    <property type="entry name" value="UBCc_UBE2J"/>
    <property type="match status" value="1"/>
</dbReference>
<dbReference type="SUPFAM" id="SSF54495">
    <property type="entry name" value="UBC-like"/>
    <property type="match status" value="1"/>
</dbReference>
<reference evidence="4 5" key="1">
    <citation type="journal article" date="2018" name="Front. Microbiol.">
        <title>Prospects for Fungal Bioremediation of Acidic Radioactive Waste Sites: Characterization and Genome Sequence of Rhodotorula taiwanensis MD1149.</title>
        <authorList>
            <person name="Tkavc R."/>
            <person name="Matrosova V.Y."/>
            <person name="Grichenko O.E."/>
            <person name="Gostincar C."/>
            <person name="Volpe R.P."/>
            <person name="Klimenkova P."/>
            <person name="Gaidamakova E.K."/>
            <person name="Zhou C.E."/>
            <person name="Stewart B.J."/>
            <person name="Lyman M.G."/>
            <person name="Malfatti S.A."/>
            <person name="Rubinfeld B."/>
            <person name="Courtot M."/>
            <person name="Singh J."/>
            <person name="Dalgard C.L."/>
            <person name="Hamilton T."/>
            <person name="Frey K.G."/>
            <person name="Gunde-Cimerman N."/>
            <person name="Dugan L."/>
            <person name="Daly M.J."/>
        </authorList>
    </citation>
    <scope>NUCLEOTIDE SEQUENCE [LARGE SCALE GENOMIC DNA]</scope>
    <source>
        <strain evidence="4 5">MD1149</strain>
    </source>
</reference>
<dbReference type="PROSITE" id="PS50127">
    <property type="entry name" value="UBC_2"/>
    <property type="match status" value="1"/>
</dbReference>
<accession>A0A2S5B092</accession>
<dbReference type="InterPro" id="IPR000608">
    <property type="entry name" value="UBC"/>
</dbReference>
<comment type="caution">
    <text evidence="4">The sequence shown here is derived from an EMBL/GenBank/DDBJ whole genome shotgun (WGS) entry which is preliminary data.</text>
</comment>
<feature type="region of interest" description="Disordered" evidence="2">
    <location>
        <begin position="309"/>
        <end position="345"/>
    </location>
</feature>
<dbReference type="SMART" id="SM00212">
    <property type="entry name" value="UBCc"/>
    <property type="match status" value="1"/>
</dbReference>
<feature type="compositionally biased region" description="Low complexity" evidence="2">
    <location>
        <begin position="244"/>
        <end position="256"/>
    </location>
</feature>
<evidence type="ECO:0000313" key="4">
    <source>
        <dbReference type="EMBL" id="POY70197.1"/>
    </source>
</evidence>
<feature type="compositionally biased region" description="Low complexity" evidence="2">
    <location>
        <begin position="324"/>
        <end position="342"/>
    </location>
</feature>
<evidence type="ECO:0000259" key="3">
    <source>
        <dbReference type="PROSITE" id="PS50127"/>
    </source>
</evidence>
<protein>
    <recommendedName>
        <fullName evidence="3">UBC core domain-containing protein</fullName>
    </recommendedName>
</protein>
<dbReference type="EMBL" id="PJQD01000140">
    <property type="protein sequence ID" value="POY70197.1"/>
    <property type="molecule type" value="Genomic_DNA"/>
</dbReference>
<dbReference type="AlphaFoldDB" id="A0A2S5B092"/>
<name>A0A2S5B092_9BASI</name>
<evidence type="ECO:0000256" key="1">
    <source>
        <dbReference type="ARBA" id="ARBA00022786"/>
    </source>
</evidence>
<evidence type="ECO:0000313" key="5">
    <source>
        <dbReference type="Proteomes" id="UP000237144"/>
    </source>
</evidence>
<feature type="domain" description="UBC core" evidence="3">
    <location>
        <begin position="2"/>
        <end position="155"/>
    </location>
</feature>
<dbReference type="Gene3D" id="3.10.110.10">
    <property type="entry name" value="Ubiquitin Conjugating Enzyme"/>
    <property type="match status" value="1"/>
</dbReference>
<gene>
    <name evidence="4" type="ORF">BMF94_6780</name>
</gene>
<dbReference type="Pfam" id="PF00179">
    <property type="entry name" value="UQ_con"/>
    <property type="match status" value="1"/>
</dbReference>
<dbReference type="STRING" id="741276.A0A2S5B092"/>
<dbReference type="OrthoDB" id="1158011at2759"/>
<keyword evidence="1" id="KW-0833">Ubl conjugation pathway</keyword>
<organism evidence="4 5">
    <name type="scientific">Rhodotorula taiwanensis</name>
    <dbReference type="NCBI Taxonomy" id="741276"/>
    <lineage>
        <taxon>Eukaryota</taxon>
        <taxon>Fungi</taxon>
        <taxon>Dikarya</taxon>
        <taxon>Basidiomycota</taxon>
        <taxon>Pucciniomycotina</taxon>
        <taxon>Microbotryomycetes</taxon>
        <taxon>Sporidiobolales</taxon>
        <taxon>Sporidiobolaceae</taxon>
        <taxon>Rhodotorula</taxon>
    </lineage>
</organism>
<dbReference type="InterPro" id="IPR016135">
    <property type="entry name" value="UBQ-conjugating_enzyme/RWD"/>
</dbReference>
<dbReference type="Proteomes" id="UP000237144">
    <property type="component" value="Unassembled WGS sequence"/>
</dbReference>
<feature type="compositionally biased region" description="Polar residues" evidence="2">
    <location>
        <begin position="207"/>
        <end position="226"/>
    </location>
</feature>
<feature type="compositionally biased region" description="Polar residues" evidence="2">
    <location>
        <begin position="262"/>
        <end position="271"/>
    </location>
</feature>
<dbReference type="InterPro" id="IPR050113">
    <property type="entry name" value="Ub_conjugating_enzyme"/>
</dbReference>
<sequence length="398" mass="41589">MSAVKTGAPEAQELERDDCADYAAAPLEDDIFSWHFTVRGPKSTDFEGGVYHGRLVLPSEYPFKPPEVYMLTPSGRFEVNKKICLSISSFHPETWQPSWGIRTALVALMAFFDSEAKGAVGSLDAPPAERQRMARTSRYHQCATCGFDAAKPESFAALPAPTVTSSAVEAVKDDEATAVQESVAEVTAPVAVTEPVVAQRKTPPASIETTIFPTSTATVRTPSSARHATPREPQAPLDPHSHNPFSSPLASPSTSSFRHRVSSAQTASPSLDSVPASYVPPGAPRLSPAHLPARNPFSASAAAALPNPLRTPDLAVGDNQPLHTAPSPTGAVAPAAPAAATTERNGVEPDAIQLPALPPGVSLAQVSSGGVGGPPSWVDRAIVACLLALVALVVRKIA</sequence>
<feature type="region of interest" description="Disordered" evidence="2">
    <location>
        <begin position="198"/>
        <end position="279"/>
    </location>
</feature>
<dbReference type="FunFam" id="3.10.110.10:FF:000086">
    <property type="entry name" value="Ubiquitin-conjugating enzyme E2 J1"/>
    <property type="match status" value="1"/>
</dbReference>
<evidence type="ECO:0000256" key="2">
    <source>
        <dbReference type="SAM" id="MobiDB-lite"/>
    </source>
</evidence>
<proteinExistence type="predicted"/>
<dbReference type="PANTHER" id="PTHR24067">
    <property type="entry name" value="UBIQUITIN-CONJUGATING ENZYME E2"/>
    <property type="match status" value="1"/>
</dbReference>
<keyword evidence="5" id="KW-1185">Reference proteome</keyword>